<dbReference type="PANTHER" id="PTHR12428">
    <property type="entry name" value="OXA1"/>
    <property type="match status" value="1"/>
</dbReference>
<evidence type="ECO:0000313" key="20">
    <source>
        <dbReference type="Proteomes" id="UP001241758"/>
    </source>
</evidence>
<feature type="domain" description="Membrane insertase YidC/Oxa/ALB C-terminal" evidence="18">
    <location>
        <begin position="40"/>
        <end position="263"/>
    </location>
</feature>
<organism evidence="19 20">
    <name type="scientific">Actinoplanes sandaracinus</name>
    <dbReference type="NCBI Taxonomy" id="3045177"/>
    <lineage>
        <taxon>Bacteria</taxon>
        <taxon>Bacillati</taxon>
        <taxon>Actinomycetota</taxon>
        <taxon>Actinomycetes</taxon>
        <taxon>Micromonosporales</taxon>
        <taxon>Micromonosporaceae</taxon>
        <taxon>Actinoplanes</taxon>
    </lineage>
</organism>
<evidence type="ECO:0000256" key="11">
    <source>
        <dbReference type="ARBA" id="ARBA00025034"/>
    </source>
</evidence>
<comment type="similarity">
    <text evidence="2">Belongs to the OXA1/ALB3/YidC family. Type 1 subfamily.</text>
</comment>
<dbReference type="EMBL" id="JASCTH010000051">
    <property type="protein sequence ID" value="MDI6105666.1"/>
    <property type="molecule type" value="Genomic_DNA"/>
</dbReference>
<evidence type="ECO:0000313" key="19">
    <source>
        <dbReference type="EMBL" id="MDI6105666.1"/>
    </source>
</evidence>
<keyword evidence="9 17" id="KW-0472">Membrane</keyword>
<gene>
    <name evidence="19" type="primary">yidC</name>
    <name evidence="19" type="ORF">QLQ12_44505</name>
</gene>
<dbReference type="CDD" id="cd20070">
    <property type="entry name" value="5TM_YidC_Alb3"/>
    <property type="match status" value="1"/>
</dbReference>
<evidence type="ECO:0000256" key="14">
    <source>
        <dbReference type="ARBA" id="ARBA00033245"/>
    </source>
</evidence>
<dbReference type="InterPro" id="IPR047196">
    <property type="entry name" value="YidC_ALB_C"/>
</dbReference>
<evidence type="ECO:0000256" key="10">
    <source>
        <dbReference type="ARBA" id="ARBA00023186"/>
    </source>
</evidence>
<comment type="function">
    <text evidence="11">Required for the insertion and/or proper folding and/or complex formation of integral membrane proteins into the membrane. Involved in integration of membrane proteins that insert both dependently and independently of the Sec translocase complex, as well as at least some lipoproteins. Aids folding of multispanning membrane proteins.</text>
</comment>
<evidence type="ECO:0000256" key="3">
    <source>
        <dbReference type="ARBA" id="ARBA00015325"/>
    </source>
</evidence>
<feature type="transmembrane region" description="Helical" evidence="17">
    <location>
        <begin position="38"/>
        <end position="60"/>
    </location>
</feature>
<comment type="caution">
    <text evidence="19">The sequence shown here is derived from an EMBL/GenBank/DDBJ whole genome shotgun (WGS) entry which is preliminary data.</text>
</comment>
<keyword evidence="5" id="KW-1003">Cell membrane</keyword>
<dbReference type="PANTHER" id="PTHR12428:SF65">
    <property type="entry name" value="CYTOCHROME C OXIDASE ASSEMBLY PROTEIN COX18, MITOCHONDRIAL"/>
    <property type="match status" value="1"/>
</dbReference>
<feature type="transmembrane region" description="Helical" evidence="17">
    <location>
        <begin position="182"/>
        <end position="202"/>
    </location>
</feature>
<dbReference type="Pfam" id="PF02096">
    <property type="entry name" value="60KD_IMP"/>
    <property type="match status" value="1"/>
</dbReference>
<evidence type="ECO:0000256" key="9">
    <source>
        <dbReference type="ARBA" id="ARBA00023136"/>
    </source>
</evidence>
<proteinExistence type="inferred from homology"/>
<feature type="transmembrane region" description="Helical" evidence="17">
    <location>
        <begin position="106"/>
        <end position="126"/>
    </location>
</feature>
<keyword evidence="20" id="KW-1185">Reference proteome</keyword>
<evidence type="ECO:0000256" key="2">
    <source>
        <dbReference type="ARBA" id="ARBA00010527"/>
    </source>
</evidence>
<evidence type="ECO:0000256" key="15">
    <source>
        <dbReference type="ARBA" id="ARBA00033342"/>
    </source>
</evidence>
<keyword evidence="7" id="KW-0653">Protein transport</keyword>
<dbReference type="InterPro" id="IPR028055">
    <property type="entry name" value="YidC/Oxa/ALB_C"/>
</dbReference>
<dbReference type="Proteomes" id="UP001241758">
    <property type="component" value="Unassembled WGS sequence"/>
</dbReference>
<keyword evidence="10" id="KW-0143">Chaperone</keyword>
<evidence type="ECO:0000256" key="6">
    <source>
        <dbReference type="ARBA" id="ARBA00022692"/>
    </source>
</evidence>
<evidence type="ECO:0000256" key="1">
    <source>
        <dbReference type="ARBA" id="ARBA00004651"/>
    </source>
</evidence>
<evidence type="ECO:0000256" key="16">
    <source>
        <dbReference type="RuleBase" id="RU003945"/>
    </source>
</evidence>
<reference evidence="19 20" key="1">
    <citation type="submission" date="2023-05" db="EMBL/GenBank/DDBJ databases">
        <title>Actinoplanes sp. NEAU-A12 genome sequencing.</title>
        <authorList>
            <person name="Wang Z.-S."/>
        </authorList>
    </citation>
    <scope>NUCLEOTIDE SEQUENCE [LARGE SCALE GENOMIC DNA]</scope>
    <source>
        <strain evidence="19 20">NEAU-A12</strain>
    </source>
</reference>
<evidence type="ECO:0000256" key="13">
    <source>
        <dbReference type="ARBA" id="ARBA00031538"/>
    </source>
</evidence>
<evidence type="ECO:0000256" key="4">
    <source>
        <dbReference type="ARBA" id="ARBA00022448"/>
    </source>
</evidence>
<dbReference type="RefSeq" id="WP_282767134.1">
    <property type="nucleotide sequence ID" value="NZ_JASCTH010000051.1"/>
</dbReference>
<evidence type="ECO:0000256" key="7">
    <source>
        <dbReference type="ARBA" id="ARBA00022927"/>
    </source>
</evidence>
<keyword evidence="8 17" id="KW-1133">Transmembrane helix</keyword>
<protein>
    <recommendedName>
        <fullName evidence="3">Membrane protein insertase YidC</fullName>
    </recommendedName>
    <alternativeName>
        <fullName evidence="15">Foldase YidC</fullName>
    </alternativeName>
    <alternativeName>
        <fullName evidence="14">Membrane integrase YidC</fullName>
    </alternativeName>
    <alternativeName>
        <fullName evidence="13">Membrane protein YidC</fullName>
    </alternativeName>
</protein>
<keyword evidence="4" id="KW-0813">Transport</keyword>
<evidence type="ECO:0000256" key="8">
    <source>
        <dbReference type="ARBA" id="ARBA00022989"/>
    </source>
</evidence>
<dbReference type="NCBIfam" id="TIGR03592">
    <property type="entry name" value="yidC_oxa1_cterm"/>
    <property type="match status" value="1"/>
</dbReference>
<feature type="transmembrane region" description="Helical" evidence="17">
    <location>
        <begin position="223"/>
        <end position="247"/>
    </location>
</feature>
<keyword evidence="6 16" id="KW-0812">Transmembrane</keyword>
<comment type="subunit">
    <text evidence="12">Interacts with the Sec translocase complex via SecD. Specifically interacts with transmembrane segments of nascent integral membrane proteins during membrane integration.</text>
</comment>
<evidence type="ECO:0000259" key="18">
    <source>
        <dbReference type="Pfam" id="PF02096"/>
    </source>
</evidence>
<evidence type="ECO:0000256" key="12">
    <source>
        <dbReference type="ARBA" id="ARBA00026028"/>
    </source>
</evidence>
<comment type="subcellular location">
    <subcellularLocation>
        <location evidence="1">Cell membrane</location>
        <topology evidence="1">Multi-pass membrane protein</topology>
    </subcellularLocation>
    <subcellularLocation>
        <location evidence="16">Membrane</location>
        <topology evidence="16">Multi-pass membrane protein</topology>
    </subcellularLocation>
</comment>
<evidence type="ECO:0000256" key="17">
    <source>
        <dbReference type="SAM" id="Phobius"/>
    </source>
</evidence>
<dbReference type="InterPro" id="IPR001708">
    <property type="entry name" value="YidC/ALB3/OXA1/COX18"/>
</dbReference>
<sequence length="275" mass="30555">MFSALMSLVYHAISAVLLFWHAVWDRLLGDPHSLATDWSWVLGIVFLVLTVRTLLLPLYLRQVRSQRALQRLQPKLKEFQAAHQGDPQSLRLGMADLMRQEKVSPFGTFLPMLLQVPILIGLLHVLRHLQPTITDHAGQTLYGWTVTQFADASHAELFGAPIAATFQSTAAELALLGATPGAVGIVTAVLIAAMITTTFLTSRMAILKTGWSENPQQRTIQRLLLYGIPVSLLFSGLIFPVGVVLYWTTQSLFALGQQIWLNRRYPAQEPALPLL</sequence>
<accession>A0ABT6X1D8</accession>
<evidence type="ECO:0000256" key="5">
    <source>
        <dbReference type="ARBA" id="ARBA00022475"/>
    </source>
</evidence>
<name>A0ABT6X1D8_9ACTN</name>